<dbReference type="InterPro" id="IPR025559">
    <property type="entry name" value="Eis_dom"/>
</dbReference>
<dbReference type="PROSITE" id="PS51186">
    <property type="entry name" value="GNAT"/>
    <property type="match status" value="1"/>
</dbReference>
<dbReference type="OrthoDB" id="8399956at2"/>
<dbReference type="InterPro" id="IPR022902">
    <property type="entry name" value="NAcTrfase_Eis"/>
</dbReference>
<feature type="domain" description="N-acetyltransferase" evidence="5">
    <location>
        <begin position="29"/>
        <end position="186"/>
    </location>
</feature>
<dbReference type="InterPro" id="IPR051554">
    <property type="entry name" value="Acetyltransferase_Eis"/>
</dbReference>
<dbReference type="AlphaFoldDB" id="A0A2N9JIT0"/>
<reference evidence="6 7" key="1">
    <citation type="submission" date="2018-02" db="EMBL/GenBank/DDBJ databases">
        <authorList>
            <person name="Cohen D.B."/>
            <person name="Kent A.D."/>
        </authorList>
    </citation>
    <scope>NUCLEOTIDE SEQUENCE [LARGE SCALE GENOMIC DNA]</scope>
    <source>
        <strain evidence="6">1</strain>
    </source>
</reference>
<evidence type="ECO:0000259" key="5">
    <source>
        <dbReference type="PROSITE" id="PS51186"/>
    </source>
</evidence>
<name>A0A2N9JIT0_9ACTN</name>
<evidence type="ECO:0000313" key="6">
    <source>
        <dbReference type="EMBL" id="SPD87676.1"/>
    </source>
</evidence>
<dbReference type="RefSeq" id="WP_105186363.1">
    <property type="nucleotide sequence ID" value="NZ_BAAAGO010000031.1"/>
</dbReference>
<feature type="binding site" evidence="4">
    <location>
        <begin position="124"/>
        <end position="129"/>
    </location>
    <ligand>
        <name>acetyl-CoA</name>
        <dbReference type="ChEBI" id="CHEBI:57288"/>
    </ligand>
</feature>
<protein>
    <submittedName>
        <fullName evidence="6">Uncharacterized N-acetyltransferase ASD93_03675</fullName>
        <ecNumber evidence="6">2.3.1.-</ecNumber>
    </submittedName>
</protein>
<sequence>MRRTDELNLAHLKAAVDEAAHASLSGAGLDLRVLPSDDRAASDAWAQSVARGFLDRERSDEQSAHSFESAGSRRRLGVYDPSGPMPEVPVGTFASWIGDLSVPGDAEVTACAISAVTVAQTHHRRGIARAMMQGELNTAATLGVPVATLTVSESTLYGRYGFAPAAAAANWRIDRRRAGWLGPLPSGRFDYISRERWAALAPALHERVRRHAPGELSMPASHWTRFARTHPGAHEPGAVRAVQYTDDAGTVTGLVLYTVQENHDDYTKSGAQVQWLVADGPDAYAALWHFLLHLDLVGELRAGELSVDEPLWWLIADQRAAQVSVTDHHYVRVLDVPAALEARRYQAADVIDLTVTDPLGHAQGRWVLDVDESGQGSVHPLTGDSPQGAVRVGLGVQELSAAYLGGVSLATLAYAGRIETNDAFAAARVFAWPVPPRLSYWY</sequence>
<feature type="active site" description="Proton donor" evidence="4">
    <location>
        <position position="157"/>
    </location>
</feature>
<dbReference type="InterPro" id="IPR041380">
    <property type="entry name" value="Acetyltransf_17"/>
</dbReference>
<dbReference type="Proteomes" id="UP000238164">
    <property type="component" value="Chromosome 1"/>
</dbReference>
<accession>A0A2N9JIT0</accession>
<dbReference type="PANTHER" id="PTHR37817">
    <property type="entry name" value="N-ACETYLTRANSFERASE EIS"/>
    <property type="match status" value="1"/>
</dbReference>
<dbReference type="EMBL" id="LT985188">
    <property type="protein sequence ID" value="SPD87676.1"/>
    <property type="molecule type" value="Genomic_DNA"/>
</dbReference>
<feature type="active site" description="Proton acceptor; via carboxylate" evidence="4">
    <location>
        <position position="442"/>
    </location>
</feature>
<dbReference type="HAMAP" id="MF_01812">
    <property type="entry name" value="Eis"/>
    <property type="match status" value="1"/>
</dbReference>
<dbReference type="GO" id="GO:0034069">
    <property type="term" value="F:aminoglycoside N-acetyltransferase activity"/>
    <property type="evidence" value="ECO:0007669"/>
    <property type="project" value="TreeGrafter"/>
</dbReference>
<evidence type="ECO:0000313" key="7">
    <source>
        <dbReference type="Proteomes" id="UP000238164"/>
    </source>
</evidence>
<gene>
    <name evidence="6" type="ORF">MPLG2_2646</name>
</gene>
<comment type="similarity">
    <text evidence="1 4">Belongs to the acetyltransferase Eis family.</text>
</comment>
<evidence type="ECO:0000256" key="4">
    <source>
        <dbReference type="HAMAP-Rule" id="MF_01812"/>
    </source>
</evidence>
<comment type="subunit">
    <text evidence="4">Homohexamer; trimer of dimers.</text>
</comment>
<dbReference type="InterPro" id="IPR036527">
    <property type="entry name" value="SCP2_sterol-bd_dom_sf"/>
</dbReference>
<evidence type="ECO:0000256" key="3">
    <source>
        <dbReference type="ARBA" id="ARBA00023315"/>
    </source>
</evidence>
<feature type="binding site" evidence="4">
    <location>
        <begin position="152"/>
        <end position="153"/>
    </location>
    <ligand>
        <name>acetyl-CoA</name>
        <dbReference type="ChEBI" id="CHEBI:57288"/>
    </ligand>
</feature>
<dbReference type="SUPFAM" id="SSF55729">
    <property type="entry name" value="Acyl-CoA N-acyltransferases (Nat)"/>
    <property type="match status" value="1"/>
</dbReference>
<feature type="binding site" evidence="4">
    <location>
        <begin position="116"/>
        <end position="118"/>
    </location>
    <ligand>
        <name>acetyl-CoA</name>
        <dbReference type="ChEBI" id="CHEBI:57288"/>
    </ligand>
</feature>
<dbReference type="Pfam" id="PF13527">
    <property type="entry name" value="Acetyltransf_9"/>
    <property type="match status" value="1"/>
</dbReference>
<keyword evidence="7" id="KW-1185">Reference proteome</keyword>
<dbReference type="Pfam" id="PF17668">
    <property type="entry name" value="Acetyltransf_17"/>
    <property type="match status" value="1"/>
</dbReference>
<dbReference type="Gene3D" id="3.40.630.30">
    <property type="match status" value="2"/>
</dbReference>
<dbReference type="InterPro" id="IPR000182">
    <property type="entry name" value="GNAT_dom"/>
</dbReference>
<evidence type="ECO:0000256" key="1">
    <source>
        <dbReference type="ARBA" id="ARBA00009213"/>
    </source>
</evidence>
<dbReference type="KEGG" id="mgg:MPLG2_2646"/>
<proteinExistence type="inferred from homology"/>
<dbReference type="InterPro" id="IPR016181">
    <property type="entry name" value="Acyl_CoA_acyltransferase"/>
</dbReference>
<organism evidence="6 7">
    <name type="scientific">Micropruina glycogenica</name>
    <dbReference type="NCBI Taxonomy" id="75385"/>
    <lineage>
        <taxon>Bacteria</taxon>
        <taxon>Bacillati</taxon>
        <taxon>Actinomycetota</taxon>
        <taxon>Actinomycetes</taxon>
        <taxon>Propionibacteriales</taxon>
        <taxon>Nocardioidaceae</taxon>
        <taxon>Micropruina</taxon>
    </lineage>
</organism>
<dbReference type="Pfam" id="PF13530">
    <property type="entry name" value="SCP2_2"/>
    <property type="match status" value="1"/>
</dbReference>
<dbReference type="GO" id="GO:0030649">
    <property type="term" value="P:aminoglycoside antibiotic catabolic process"/>
    <property type="evidence" value="ECO:0007669"/>
    <property type="project" value="TreeGrafter"/>
</dbReference>
<evidence type="ECO:0000256" key="2">
    <source>
        <dbReference type="ARBA" id="ARBA00022679"/>
    </source>
</evidence>
<keyword evidence="2 4" id="KW-0808">Transferase</keyword>
<keyword evidence="3 4" id="KW-0012">Acyltransferase</keyword>
<dbReference type="EC" id="2.3.1.-" evidence="6"/>
<dbReference type="PANTHER" id="PTHR37817:SF1">
    <property type="entry name" value="N-ACETYLTRANSFERASE EIS"/>
    <property type="match status" value="1"/>
</dbReference>
<dbReference type="Gene3D" id="3.30.1050.10">
    <property type="entry name" value="SCP2 sterol-binding domain"/>
    <property type="match status" value="1"/>
</dbReference>
<dbReference type="SUPFAM" id="SSF55718">
    <property type="entry name" value="SCP-like"/>
    <property type="match status" value="1"/>
</dbReference>